<feature type="signal peptide" evidence="3">
    <location>
        <begin position="1"/>
        <end position="25"/>
    </location>
</feature>
<dbReference type="Gene3D" id="1.10.110.10">
    <property type="entry name" value="Plant lipid-transfer and hydrophobic proteins"/>
    <property type="match status" value="1"/>
</dbReference>
<protein>
    <recommendedName>
        <fullName evidence="2">Non-specific lipid-transfer protein</fullName>
    </recommendedName>
</protein>
<dbReference type="CDD" id="cd01960">
    <property type="entry name" value="nsLTP1"/>
    <property type="match status" value="1"/>
</dbReference>
<keyword evidence="2" id="KW-0813">Transport</keyword>
<dbReference type="SMART" id="SM00499">
    <property type="entry name" value="AAI"/>
    <property type="match status" value="1"/>
</dbReference>
<evidence type="ECO:0000259" key="4">
    <source>
        <dbReference type="SMART" id="SM00499"/>
    </source>
</evidence>
<dbReference type="Pfam" id="PF00234">
    <property type="entry name" value="Tryp_alpha_amyl"/>
    <property type="match status" value="1"/>
</dbReference>
<dbReference type="InterPro" id="IPR000528">
    <property type="entry name" value="Plant_nsLTP"/>
</dbReference>
<dbReference type="InterPro" id="IPR016140">
    <property type="entry name" value="Bifunc_inhib/LTP/seed_store"/>
</dbReference>
<dbReference type="InterPro" id="IPR036312">
    <property type="entry name" value="Bifun_inhib/LTP/seed_sf"/>
</dbReference>
<reference evidence="5" key="2">
    <citation type="submission" date="2020-07" db="EMBL/GenBank/DDBJ databases">
        <authorList>
            <person name="Vera ALvarez R."/>
            <person name="Arias-Moreno D.M."/>
            <person name="Jimenez-Jacinto V."/>
            <person name="Jimenez-Bremont J.F."/>
            <person name="Swaminathan K."/>
            <person name="Moose S.P."/>
            <person name="Guerrero-Gonzalez M.L."/>
            <person name="Marino-Ramirez L."/>
            <person name="Landsman D."/>
            <person name="Rodriguez-Kessler M."/>
            <person name="Delgado-Sanchez P."/>
        </authorList>
    </citation>
    <scope>NUCLEOTIDE SEQUENCE</scope>
    <source>
        <tissue evidence="5">Cladode</tissue>
    </source>
</reference>
<evidence type="ECO:0000256" key="2">
    <source>
        <dbReference type="RuleBase" id="RU000628"/>
    </source>
</evidence>
<dbReference type="AlphaFoldDB" id="A0A7C8ZLX2"/>
<dbReference type="PANTHER" id="PTHR33076">
    <property type="entry name" value="NON-SPECIFIC LIPID-TRANSFER PROTEIN 2-RELATED"/>
    <property type="match status" value="1"/>
</dbReference>
<dbReference type="SUPFAM" id="SSF47699">
    <property type="entry name" value="Bifunctional inhibitor/lipid-transfer protein/seed storage 2S albumin"/>
    <property type="match status" value="1"/>
</dbReference>
<evidence type="ECO:0000256" key="3">
    <source>
        <dbReference type="SAM" id="SignalP"/>
    </source>
</evidence>
<evidence type="ECO:0000256" key="1">
    <source>
        <dbReference type="ARBA" id="ARBA00009748"/>
    </source>
</evidence>
<accession>A0A7C8ZLX2</accession>
<dbReference type="GO" id="GO:0008289">
    <property type="term" value="F:lipid binding"/>
    <property type="evidence" value="ECO:0007669"/>
    <property type="project" value="UniProtKB-KW"/>
</dbReference>
<comment type="similarity">
    <text evidence="1 2">Belongs to the plant LTP family.</text>
</comment>
<keyword evidence="3" id="KW-0732">Signal</keyword>
<comment type="function">
    <text evidence="2">Plant non-specific lipid-transfer proteins transfer phospholipids as well as galactolipids across membranes. May play a role in wax or cutin deposition in the cell walls of expanding epidermal cells and certain secretory tissues.</text>
</comment>
<keyword evidence="2" id="KW-0446">Lipid-binding</keyword>
<evidence type="ECO:0000313" key="5">
    <source>
        <dbReference type="EMBL" id="MBA4646619.1"/>
    </source>
</evidence>
<name>A0A7C8ZLX2_OPUST</name>
<proteinExistence type="inferred from homology"/>
<feature type="chain" id="PRO_5027594869" description="Non-specific lipid-transfer protein" evidence="3">
    <location>
        <begin position="26"/>
        <end position="120"/>
    </location>
</feature>
<organism evidence="5">
    <name type="scientific">Opuntia streptacantha</name>
    <name type="common">Prickly pear cactus</name>
    <name type="synonym">Opuntia cardona</name>
    <dbReference type="NCBI Taxonomy" id="393608"/>
    <lineage>
        <taxon>Eukaryota</taxon>
        <taxon>Viridiplantae</taxon>
        <taxon>Streptophyta</taxon>
        <taxon>Embryophyta</taxon>
        <taxon>Tracheophyta</taxon>
        <taxon>Spermatophyta</taxon>
        <taxon>Magnoliopsida</taxon>
        <taxon>eudicotyledons</taxon>
        <taxon>Gunneridae</taxon>
        <taxon>Pentapetalae</taxon>
        <taxon>Caryophyllales</taxon>
        <taxon>Cactineae</taxon>
        <taxon>Cactaceae</taxon>
        <taxon>Opuntioideae</taxon>
        <taxon>Opuntia</taxon>
    </lineage>
</organism>
<reference evidence="5" key="1">
    <citation type="journal article" date="2013" name="J. Plant Res.">
        <title>Effect of fungi and light on seed germination of three Opuntia species from semiarid lands of central Mexico.</title>
        <authorList>
            <person name="Delgado-Sanchez P."/>
            <person name="Jimenez-Bremont J.F."/>
            <person name="Guerrero-Gonzalez Mde L."/>
            <person name="Flores J."/>
        </authorList>
    </citation>
    <scope>NUCLEOTIDE SEQUENCE</scope>
    <source>
        <tissue evidence="5">Cladode</tissue>
    </source>
</reference>
<dbReference type="PRINTS" id="PR00382">
    <property type="entry name" value="LIPIDTRNSFER"/>
</dbReference>
<sequence length="120" mass="12411">MASIILKMTVCMAVACMAVMGGAEATLTCGGVVQNLKPCIQYLKSSGGGAAPLGSCCEGVRTVKKLAQTTQDRRTACQCMKTAAAKMQGFKYGVASKLPAQCGVSVGYMFSPNLNCNTVQ</sequence>
<dbReference type="EMBL" id="GISG01147223">
    <property type="protein sequence ID" value="MBA4646619.1"/>
    <property type="molecule type" value="Transcribed_RNA"/>
</dbReference>
<dbReference type="PROSITE" id="PS00597">
    <property type="entry name" value="PLANT_LTP"/>
    <property type="match status" value="1"/>
</dbReference>
<feature type="domain" description="Bifunctional inhibitor/plant lipid transfer protein/seed storage helical" evidence="4">
    <location>
        <begin position="29"/>
        <end position="116"/>
    </location>
</feature>
<dbReference type="GO" id="GO:0006869">
    <property type="term" value="P:lipid transport"/>
    <property type="evidence" value="ECO:0007669"/>
    <property type="project" value="InterPro"/>
</dbReference>